<accession>A0A0A9E5J3</accession>
<name>A0A0A9E5J3_ARUDO</name>
<organism evidence="1">
    <name type="scientific">Arundo donax</name>
    <name type="common">Giant reed</name>
    <name type="synonym">Donax arundinaceus</name>
    <dbReference type="NCBI Taxonomy" id="35708"/>
    <lineage>
        <taxon>Eukaryota</taxon>
        <taxon>Viridiplantae</taxon>
        <taxon>Streptophyta</taxon>
        <taxon>Embryophyta</taxon>
        <taxon>Tracheophyta</taxon>
        <taxon>Spermatophyta</taxon>
        <taxon>Magnoliopsida</taxon>
        <taxon>Liliopsida</taxon>
        <taxon>Poales</taxon>
        <taxon>Poaceae</taxon>
        <taxon>PACMAD clade</taxon>
        <taxon>Arundinoideae</taxon>
        <taxon>Arundineae</taxon>
        <taxon>Arundo</taxon>
    </lineage>
</organism>
<proteinExistence type="predicted"/>
<evidence type="ECO:0000313" key="1">
    <source>
        <dbReference type="EMBL" id="JAD91252.1"/>
    </source>
</evidence>
<reference evidence="1" key="2">
    <citation type="journal article" date="2015" name="Data Brief">
        <title>Shoot transcriptome of the giant reed, Arundo donax.</title>
        <authorList>
            <person name="Barrero R.A."/>
            <person name="Guerrero F.D."/>
            <person name="Moolhuijzen P."/>
            <person name="Goolsby J.A."/>
            <person name="Tidwell J."/>
            <person name="Bellgard S.E."/>
            <person name="Bellgard M.I."/>
        </authorList>
    </citation>
    <scope>NUCLEOTIDE SEQUENCE</scope>
    <source>
        <tissue evidence="1">Shoot tissue taken approximately 20 cm above the soil surface</tissue>
    </source>
</reference>
<protein>
    <submittedName>
        <fullName evidence="1">Uncharacterized protein</fullName>
    </submittedName>
</protein>
<sequence length="47" mass="5689">MEIQMLMIILRYIFDALAFLFCKWPHLKFFIGSLPYTGLYYCAYFVP</sequence>
<dbReference type="EMBL" id="GBRH01206643">
    <property type="protein sequence ID" value="JAD91252.1"/>
    <property type="molecule type" value="Transcribed_RNA"/>
</dbReference>
<dbReference type="AlphaFoldDB" id="A0A0A9E5J3"/>
<reference evidence="1" key="1">
    <citation type="submission" date="2014-09" db="EMBL/GenBank/DDBJ databases">
        <authorList>
            <person name="Magalhaes I.L.F."/>
            <person name="Oliveira U."/>
            <person name="Santos F.R."/>
            <person name="Vidigal T.H.D.A."/>
            <person name="Brescovit A.D."/>
            <person name="Santos A.J."/>
        </authorList>
    </citation>
    <scope>NUCLEOTIDE SEQUENCE</scope>
    <source>
        <tissue evidence="1">Shoot tissue taken approximately 20 cm above the soil surface</tissue>
    </source>
</reference>